<feature type="domain" description="Condensin complex subunit 1 N-terminal" evidence="20">
    <location>
        <begin position="77"/>
        <end position="235"/>
    </location>
</feature>
<dbReference type="Pfam" id="PF12717">
    <property type="entry name" value="Cnd1"/>
    <property type="match status" value="1"/>
</dbReference>
<keyword evidence="10 17" id="KW-0498">Mitosis</keyword>
<feature type="compositionally biased region" description="Low complexity" evidence="18">
    <location>
        <begin position="1240"/>
        <end position="1251"/>
    </location>
</feature>
<feature type="region of interest" description="Disordered" evidence="18">
    <location>
        <begin position="1227"/>
        <end position="1370"/>
    </location>
</feature>
<dbReference type="InterPro" id="IPR016024">
    <property type="entry name" value="ARM-type_fold"/>
</dbReference>
<evidence type="ECO:0000256" key="8">
    <source>
        <dbReference type="ARBA" id="ARBA00022553"/>
    </source>
</evidence>
<accession>F2UF62</accession>
<evidence type="ECO:0000259" key="20">
    <source>
        <dbReference type="Pfam" id="PF12922"/>
    </source>
</evidence>
<evidence type="ECO:0000259" key="19">
    <source>
        <dbReference type="Pfam" id="PF12717"/>
    </source>
</evidence>
<dbReference type="GO" id="GO:0000796">
    <property type="term" value="C:condensin complex"/>
    <property type="evidence" value="ECO:0007669"/>
    <property type="project" value="TreeGrafter"/>
</dbReference>
<dbReference type="KEGG" id="sre:PTSG_06915"/>
<evidence type="ECO:0000256" key="7">
    <source>
        <dbReference type="ARBA" id="ARBA00022490"/>
    </source>
</evidence>
<comment type="similarity">
    <text evidence="4 17">Belongs to the CND1 (condensin subunit 1) family.</text>
</comment>
<evidence type="ECO:0000256" key="2">
    <source>
        <dbReference type="ARBA" id="ARBA00004286"/>
    </source>
</evidence>
<dbReference type="FunFam" id="1.25.10.10:FF:000695">
    <property type="entry name" value="Condensin complex subunit 1"/>
    <property type="match status" value="1"/>
</dbReference>
<dbReference type="OMA" id="CPLEKLW"/>
<keyword evidence="12" id="KW-0539">Nucleus</keyword>
<gene>
    <name evidence="21" type="ORF">PTSG_06915</name>
</gene>
<keyword evidence="8" id="KW-0597">Phosphoprotein</keyword>
<dbReference type="RefSeq" id="XP_004992315.1">
    <property type="nucleotide sequence ID" value="XM_004992258.1"/>
</dbReference>
<dbReference type="SUPFAM" id="SSF48371">
    <property type="entry name" value="ARM repeat"/>
    <property type="match status" value="1"/>
</dbReference>
<dbReference type="STRING" id="946362.F2UF62"/>
<dbReference type="InterPro" id="IPR007673">
    <property type="entry name" value="Condensin_cplx_su1"/>
</dbReference>
<evidence type="ECO:0000256" key="3">
    <source>
        <dbReference type="ARBA" id="ARBA00004496"/>
    </source>
</evidence>
<dbReference type="Pfam" id="PF12922">
    <property type="entry name" value="Cnd1_N"/>
    <property type="match status" value="1"/>
</dbReference>
<dbReference type="InterPro" id="IPR032682">
    <property type="entry name" value="Cnd1_C"/>
</dbReference>
<feature type="compositionally biased region" description="Acidic residues" evidence="18">
    <location>
        <begin position="493"/>
        <end position="520"/>
    </location>
</feature>
<dbReference type="PIRSF" id="PIRSF017127">
    <property type="entry name" value="Condensin_D2"/>
    <property type="match status" value="1"/>
</dbReference>
<evidence type="ECO:0000256" key="11">
    <source>
        <dbReference type="ARBA" id="ARBA00023067"/>
    </source>
</evidence>
<feature type="compositionally biased region" description="Basic and acidic residues" evidence="18">
    <location>
        <begin position="1256"/>
        <end position="1268"/>
    </location>
</feature>
<comment type="subcellular location">
    <subcellularLocation>
        <location evidence="2">Chromosome</location>
    </subcellularLocation>
    <subcellularLocation>
        <location evidence="3">Cytoplasm</location>
    </subcellularLocation>
    <subcellularLocation>
        <location evidence="1">Nucleus</location>
    </subcellularLocation>
</comment>
<feature type="compositionally biased region" description="Acidic residues" evidence="18">
    <location>
        <begin position="1351"/>
        <end position="1362"/>
    </location>
</feature>
<dbReference type="EMBL" id="GL832971">
    <property type="protein sequence ID" value="EGD75262.1"/>
    <property type="molecule type" value="Genomic_DNA"/>
</dbReference>
<feature type="region of interest" description="Disordered" evidence="18">
    <location>
        <begin position="879"/>
        <end position="903"/>
    </location>
</feature>
<dbReference type="GO" id="GO:0005634">
    <property type="term" value="C:nucleus"/>
    <property type="evidence" value="ECO:0007669"/>
    <property type="project" value="UniProtKB-SubCell"/>
</dbReference>
<feature type="domain" description="Condensin complex subunit 1 C-terminal" evidence="19">
    <location>
        <begin position="992"/>
        <end position="1150"/>
    </location>
</feature>
<feature type="region of interest" description="Disordered" evidence="18">
    <location>
        <begin position="462"/>
        <end position="538"/>
    </location>
</feature>
<feature type="compositionally biased region" description="Basic residues" evidence="18">
    <location>
        <begin position="1302"/>
        <end position="1313"/>
    </location>
</feature>
<dbReference type="OrthoDB" id="436262at2759"/>
<evidence type="ECO:0000256" key="17">
    <source>
        <dbReference type="PIRNR" id="PIRNR017127"/>
    </source>
</evidence>
<name>F2UF62_SALR5</name>
<dbReference type="GO" id="GO:0007076">
    <property type="term" value="P:mitotic chromosome condensation"/>
    <property type="evidence" value="ECO:0007669"/>
    <property type="project" value="InterPro"/>
</dbReference>
<dbReference type="GO" id="GO:0005737">
    <property type="term" value="C:cytoplasm"/>
    <property type="evidence" value="ECO:0007669"/>
    <property type="project" value="UniProtKB-SubCell"/>
</dbReference>
<evidence type="ECO:0000256" key="6">
    <source>
        <dbReference type="ARBA" id="ARBA00022454"/>
    </source>
</evidence>
<keyword evidence="7" id="KW-0963">Cytoplasm</keyword>
<dbReference type="GO" id="GO:0042393">
    <property type="term" value="F:histone binding"/>
    <property type="evidence" value="ECO:0007669"/>
    <property type="project" value="TreeGrafter"/>
</dbReference>
<evidence type="ECO:0000313" key="22">
    <source>
        <dbReference type="Proteomes" id="UP000007799"/>
    </source>
</evidence>
<reference evidence="21" key="1">
    <citation type="submission" date="2009-08" db="EMBL/GenBank/DDBJ databases">
        <title>Annotation of Salpingoeca rosetta.</title>
        <authorList>
            <consortium name="The Broad Institute Genome Sequencing Platform"/>
            <person name="Russ C."/>
            <person name="Cuomo C."/>
            <person name="Burger G."/>
            <person name="Gray M.W."/>
            <person name="Holland P.W.H."/>
            <person name="King N."/>
            <person name="Lang F.B.F."/>
            <person name="Roger A.J."/>
            <person name="Ruiz-Trillo I."/>
            <person name="Young S.K."/>
            <person name="Zeng Q."/>
            <person name="Gargeya S."/>
            <person name="Alvarado L."/>
            <person name="Berlin A."/>
            <person name="Chapman S.B."/>
            <person name="Chen Z."/>
            <person name="Freedman E."/>
            <person name="Gellesch M."/>
            <person name="Goldberg J."/>
            <person name="Griggs A."/>
            <person name="Gujja S."/>
            <person name="Heilman E."/>
            <person name="Heiman D."/>
            <person name="Howarth C."/>
            <person name="Mehta T."/>
            <person name="Neiman D."/>
            <person name="Pearson M."/>
            <person name="Roberts A."/>
            <person name="Saif S."/>
            <person name="Shea T."/>
            <person name="Shenoy N."/>
            <person name="Sisk P."/>
            <person name="Stolte C."/>
            <person name="Sykes S."/>
            <person name="White J."/>
            <person name="Yandava C."/>
            <person name="Haas B."/>
            <person name="Nusbaum C."/>
            <person name="Birren B."/>
        </authorList>
    </citation>
    <scope>NUCLEOTIDE SEQUENCE [LARGE SCALE GENOMIC DNA]</scope>
    <source>
        <strain evidence="21">ATCC 50818</strain>
    </source>
</reference>
<dbReference type="InterPro" id="IPR026971">
    <property type="entry name" value="CND1/NCAPD3"/>
</dbReference>
<evidence type="ECO:0000256" key="14">
    <source>
        <dbReference type="ARBA" id="ARBA00075131"/>
    </source>
</evidence>
<feature type="compositionally biased region" description="Basic residues" evidence="18">
    <location>
        <begin position="1227"/>
        <end position="1239"/>
    </location>
</feature>
<keyword evidence="6" id="KW-0158">Chromosome</keyword>
<evidence type="ECO:0000256" key="9">
    <source>
        <dbReference type="ARBA" id="ARBA00022618"/>
    </source>
</evidence>
<evidence type="ECO:0000256" key="12">
    <source>
        <dbReference type="ARBA" id="ARBA00023242"/>
    </source>
</evidence>
<dbReference type="PANTHER" id="PTHR14222">
    <property type="entry name" value="CONDENSIN"/>
    <property type="match status" value="1"/>
</dbReference>
<keyword evidence="11 17" id="KW-0226">DNA condensation</keyword>
<evidence type="ECO:0000256" key="15">
    <source>
        <dbReference type="ARBA" id="ARBA00080470"/>
    </source>
</evidence>
<evidence type="ECO:0000256" key="16">
    <source>
        <dbReference type="ARBA" id="ARBA00081485"/>
    </source>
</evidence>
<protein>
    <recommendedName>
        <fullName evidence="5">Condensin complex subunit 1</fullName>
    </recommendedName>
    <alternativeName>
        <fullName evidence="16">Chromosome condensation-related SMC-associated protein 1</fullName>
    </alternativeName>
    <alternativeName>
        <fullName evidence="15">Chromosome-associated protein D2</fullName>
    </alternativeName>
    <alternativeName>
        <fullName evidence="14">Non-SMC condensin I complex subunit D2</fullName>
    </alternativeName>
</protein>
<evidence type="ECO:0000256" key="5">
    <source>
        <dbReference type="ARBA" id="ARBA00016064"/>
    </source>
</evidence>
<evidence type="ECO:0000256" key="4">
    <source>
        <dbReference type="ARBA" id="ARBA00009606"/>
    </source>
</evidence>
<dbReference type="InParanoid" id="F2UF62"/>
<dbReference type="InterPro" id="IPR011989">
    <property type="entry name" value="ARM-like"/>
</dbReference>
<comment type="function">
    <text evidence="17">Regulatory subunit of the condensin complex, a complex required for conversion of interphase chromatin into mitotic-like condense chromosomes. The condensin complex probably introduces positive supercoils into relaxed DNA in the presence of type I topoisomerases and converts nicked DNA into positive knotted forms in the presence of type II topoisomerases.</text>
</comment>
<dbReference type="GeneID" id="16072874"/>
<evidence type="ECO:0000313" key="21">
    <source>
        <dbReference type="EMBL" id="EGD75262.1"/>
    </source>
</evidence>
<keyword evidence="22" id="KW-1185">Reference proteome</keyword>
<evidence type="ECO:0000256" key="1">
    <source>
        <dbReference type="ARBA" id="ARBA00004123"/>
    </source>
</evidence>
<feature type="compositionally biased region" description="Basic residues" evidence="18">
    <location>
        <begin position="1277"/>
        <end position="1294"/>
    </location>
</feature>
<dbReference type="Gene3D" id="1.25.10.10">
    <property type="entry name" value="Leucine-rich Repeat Variant"/>
    <property type="match status" value="2"/>
</dbReference>
<dbReference type="InterPro" id="IPR024324">
    <property type="entry name" value="Condensin_cplx_su1_N"/>
</dbReference>
<dbReference type="Pfam" id="PF20168">
    <property type="entry name" value="PDS5"/>
    <property type="match status" value="1"/>
</dbReference>
<dbReference type="FunCoup" id="F2UF62">
    <property type="interactions" value="1209"/>
</dbReference>
<dbReference type="GO" id="GO:0010032">
    <property type="term" value="P:meiotic chromosome condensation"/>
    <property type="evidence" value="ECO:0007669"/>
    <property type="project" value="TreeGrafter"/>
</dbReference>
<evidence type="ECO:0000256" key="13">
    <source>
        <dbReference type="ARBA" id="ARBA00023306"/>
    </source>
</evidence>
<dbReference type="eggNOG" id="KOG0414">
    <property type="taxonomic scope" value="Eukaryota"/>
</dbReference>
<proteinExistence type="inferred from homology"/>
<keyword evidence="9 17" id="KW-0132">Cell division</keyword>
<organism evidence="22">
    <name type="scientific">Salpingoeca rosetta (strain ATCC 50818 / BSB-021)</name>
    <dbReference type="NCBI Taxonomy" id="946362"/>
    <lineage>
        <taxon>Eukaryota</taxon>
        <taxon>Choanoflagellata</taxon>
        <taxon>Craspedida</taxon>
        <taxon>Salpingoecidae</taxon>
        <taxon>Salpingoeca</taxon>
    </lineage>
</organism>
<dbReference type="PANTHER" id="PTHR14222:SF2">
    <property type="entry name" value="CONDENSIN COMPLEX SUBUNIT 1"/>
    <property type="match status" value="1"/>
</dbReference>
<sequence>MKVDFQIPADADDLLATDANVFSVATFSDVRRISEYNLNDMIADATKTFKDGTEISYNSTFDVFFSLARFFGDLSPTVQKATCSSLLSGMQWFGRTLQSRLPEMNSNSSEAQLGRNCLKMYTYLISLIASHQEGEAVKPTQHLGGATKKTKKTKSEFSWSQERERLLAMMLSLLQLDVPKLWPMSCPEEQFVNLITRFAYVALENPEVVKDKDVMHLLTSILGLMVQKYNHSLGASTAIVHLLPHFEHLSHPLASMLAAFAHDFDSPAVVTDVLREIAKMDNSDFVRDASGSRYFASFLAELATLVPELVLPSLSLLLPHLDGEAYPIRNALLKMIGAILTTQLRADLTPNMAATRDELIAILEERLVDVSAYVRKQALQVWQQLAREKAIPLKQLQQIVPACLQRLEDKSSLVRKQAIAFMTTIMRCNPYGDRLDSSSFAATLAEEEAKLKALMVDAGLPVDDAGTTTTTTSKNNDDSNDEADAENKVKAEEENEVDDLIQDSDTGEQSDVEAAEDSTVADEAARTNADGNDDIKEESAELKQQRVITAYLRDAAAFSRALDAAVPLVTQLLGSTTTTDVTEAIQCLVVATEFKVCAADAGVRKMLVLVWSKDAPVKQAVLDAYRQLFFKPDPALFKTKKAQHGMVAKSLMRLTQNATLADLSSLQELVCIMIAEKELDDGVLKQLWDVVAQRVPNMTVAHVQQAVIVLGMAGKAMPDMIKDNVGLLVATGTGPLAQETLLLTRDVCIALQKLPGSKRITSRTKPQRFPRDHAMFASFLAVIKNAVTSPIEGFIPAAEQMVNMVFKMAEQPDVLLTPFLKEMTECVMAAPRDGGGGAVDMTTRLTRLMFVLGHVAVKQLVHADYVLLELKRRRMRQEEVDAAHKSKAKTNKQKDEEDDEMGVGGASAEDLEAEFIHDVCERELVLGNTLLTSYGSLIVSVCVAPHVFHNAHLQAAAVLALTKFMCISSQFCDSHLQLLFTILKSSQYPQARCNAIIALGDLAFRFPNLIEPWTDHLYARLKDENQQVRLNAVMVLTHLILNDMVKVKGQISNLAVCLEDNCTRIADLARLFFSELSNKGNAIYNVMPDVISHVSHEEEVTPEKMKSIMTFLFSFIKKDRHAESLVDKLCQRFRTTHEVSHWRGFAFCLSLINYSDRCLKKLNDQFACYHDKLGDEAIYSSFQDIIGKASKFAKPETKELVAVLEQRINKCHEQGAEGATIAANAAKAKKKTGSKRSSGRGRSSASVSSSTGDEDPAMHDTDDTENRVTRGGGKRSCAGRKKAAANSKKGRGKATAKQQQQKQKRKATRKHGIRSSQLEDSDDSEGDGDVSDFEVSGDDFSDSNAAAVDMLLDESDDEEEDVNVSRVDRKRKTVKSRRQRALRLIQEEEEEELGGEEDVLLA</sequence>
<evidence type="ECO:0000256" key="10">
    <source>
        <dbReference type="ARBA" id="ARBA00022776"/>
    </source>
</evidence>
<dbReference type="Proteomes" id="UP000007799">
    <property type="component" value="Unassembled WGS sequence"/>
</dbReference>
<feature type="compositionally biased region" description="Acidic residues" evidence="18">
    <location>
        <begin position="1319"/>
        <end position="1341"/>
    </location>
</feature>
<keyword evidence="13 17" id="KW-0131">Cell cycle</keyword>
<evidence type="ECO:0000256" key="18">
    <source>
        <dbReference type="SAM" id="MobiDB-lite"/>
    </source>
</evidence>
<dbReference type="GO" id="GO:0000779">
    <property type="term" value="C:condensed chromosome, centromeric region"/>
    <property type="evidence" value="ECO:0007669"/>
    <property type="project" value="TreeGrafter"/>
</dbReference>
<dbReference type="GO" id="GO:0051301">
    <property type="term" value="P:cell division"/>
    <property type="evidence" value="ECO:0007669"/>
    <property type="project" value="UniProtKB-KW"/>
</dbReference>